<gene>
    <name evidence="2" type="ORF">O0S08_21535</name>
</gene>
<reference evidence="2" key="1">
    <citation type="submission" date="2022-11" db="EMBL/GenBank/DDBJ databases">
        <title>Minimal conservation of predation-associated metabolite biosynthetic gene clusters underscores biosynthetic potential of Myxococcota including descriptions for ten novel species: Archangium lansinium sp. nov., Myxococcus landrumus sp. nov., Nannocystis bai.</title>
        <authorList>
            <person name="Ahearne A."/>
            <person name="Stevens C."/>
            <person name="Dowd S."/>
        </authorList>
    </citation>
    <scope>NUCLEOTIDE SEQUENCE</scope>
    <source>
        <strain evidence="2">Fl3</strain>
    </source>
</reference>
<name>A0ABY7HI37_9BACT</name>
<accession>A0ABY7HI37</accession>
<sequence length="45" mass="5060">MDELAVASGEIDGREVLVRRARRRERRERAGETLFSAKSSRVGAD</sequence>
<dbReference type="EMBL" id="CP114040">
    <property type="protein sequence ID" value="WAS98725.1"/>
    <property type="molecule type" value="Genomic_DNA"/>
</dbReference>
<feature type="region of interest" description="Disordered" evidence="1">
    <location>
        <begin position="22"/>
        <end position="45"/>
    </location>
</feature>
<proteinExistence type="predicted"/>
<dbReference type="RefSeq" id="WP_269041083.1">
    <property type="nucleotide sequence ID" value="NZ_CP114040.1"/>
</dbReference>
<evidence type="ECO:0000313" key="2">
    <source>
        <dbReference type="EMBL" id="WAS98725.1"/>
    </source>
</evidence>
<organism evidence="2 3">
    <name type="scientific">Nannocystis punicea</name>
    <dbReference type="NCBI Taxonomy" id="2995304"/>
    <lineage>
        <taxon>Bacteria</taxon>
        <taxon>Pseudomonadati</taxon>
        <taxon>Myxococcota</taxon>
        <taxon>Polyangia</taxon>
        <taxon>Nannocystales</taxon>
        <taxon>Nannocystaceae</taxon>
        <taxon>Nannocystis</taxon>
    </lineage>
</organism>
<protein>
    <submittedName>
        <fullName evidence="2">Uncharacterized protein</fullName>
    </submittedName>
</protein>
<dbReference type="Proteomes" id="UP001164459">
    <property type="component" value="Chromosome"/>
</dbReference>
<evidence type="ECO:0000256" key="1">
    <source>
        <dbReference type="SAM" id="MobiDB-lite"/>
    </source>
</evidence>
<keyword evidence="3" id="KW-1185">Reference proteome</keyword>
<evidence type="ECO:0000313" key="3">
    <source>
        <dbReference type="Proteomes" id="UP001164459"/>
    </source>
</evidence>